<dbReference type="PANTHER" id="PTHR45790:SF4">
    <property type="entry name" value="COBALT-PRECORRIN-4 C(11)-METHYLTRANSFERASE"/>
    <property type="match status" value="1"/>
</dbReference>
<proteinExistence type="predicted"/>
<evidence type="ECO:0000313" key="7">
    <source>
        <dbReference type="Proteomes" id="UP000663722"/>
    </source>
</evidence>
<evidence type="ECO:0000256" key="3">
    <source>
        <dbReference type="ARBA" id="ARBA00022691"/>
    </source>
</evidence>
<dbReference type="InterPro" id="IPR050161">
    <property type="entry name" value="Siro_Cobalamin_biosynth"/>
</dbReference>
<dbReference type="InterPro" id="IPR000878">
    <property type="entry name" value="4pyrrol_Mease"/>
</dbReference>
<feature type="domain" description="Tetrapyrrole methylase" evidence="5">
    <location>
        <begin position="39"/>
        <end position="265"/>
    </location>
</feature>
<evidence type="ECO:0000259" key="5">
    <source>
        <dbReference type="Pfam" id="PF00590"/>
    </source>
</evidence>
<dbReference type="CDD" id="cd11724">
    <property type="entry name" value="TP_methylase"/>
    <property type="match status" value="1"/>
</dbReference>
<dbReference type="GO" id="GO:0008168">
    <property type="term" value="F:methyltransferase activity"/>
    <property type="evidence" value="ECO:0007669"/>
    <property type="project" value="UniProtKB-KW"/>
</dbReference>
<sequence length="295" mass="33256">MSRFFIFGIRQSILLALLFMFAAGFVQNADARKQPKTQLYLVGVGTGDPDNITLRAINVIKDSDIIFCHKRMRDRFPILLQGKEIHDPGFGIFAIYGKTPEEAKKSKRFNYEEKMKAFEQISAIIRDAVKQGKVVSVLGSGDTTIYGPNMWYMEAFEDLNPEVIPGLSCFNAANAALRKGVTSGEKAHSVILTASFGREEYTGPDSIENLSQHQASMVFFTMFLDMEKVVEKLKTHYPPDTPIAIVLFAGYKDKEEIVQGTLDTILEKTKGEKLPFEHLIYVGDFLTKRYKKSDK</sequence>
<keyword evidence="4" id="KW-0732">Signal</keyword>
<feature type="chain" id="PRO_5037633582" evidence="4">
    <location>
        <begin position="29"/>
        <end position="295"/>
    </location>
</feature>
<keyword evidence="2" id="KW-0808">Transferase</keyword>
<organism evidence="6 7">
    <name type="scientific">Desulfonema magnum</name>
    <dbReference type="NCBI Taxonomy" id="45655"/>
    <lineage>
        <taxon>Bacteria</taxon>
        <taxon>Pseudomonadati</taxon>
        <taxon>Thermodesulfobacteriota</taxon>
        <taxon>Desulfobacteria</taxon>
        <taxon>Desulfobacterales</taxon>
        <taxon>Desulfococcaceae</taxon>
        <taxon>Desulfonema</taxon>
    </lineage>
</organism>
<dbReference type="SUPFAM" id="SSF53790">
    <property type="entry name" value="Tetrapyrrole methylase"/>
    <property type="match status" value="1"/>
</dbReference>
<protein>
    <submittedName>
        <fullName evidence="6">Tetrapyrrole methylase</fullName>
    </submittedName>
</protein>
<dbReference type="InterPro" id="IPR035996">
    <property type="entry name" value="4pyrrol_Methylase_sf"/>
</dbReference>
<dbReference type="Gene3D" id="3.40.1010.10">
    <property type="entry name" value="Cobalt-precorrin-4 Transmethylase, Domain 1"/>
    <property type="match status" value="1"/>
</dbReference>
<gene>
    <name evidence="6" type="ORF">dnm_086570</name>
</gene>
<reference evidence="6" key="1">
    <citation type="journal article" date="2021" name="Microb. Physiol.">
        <title>Proteogenomic Insights into the Physiology of Marine, Sulfate-Reducing, Filamentous Desulfonema limicola and Desulfonema magnum.</title>
        <authorList>
            <person name="Schnaars V."/>
            <person name="Wohlbrand L."/>
            <person name="Scheve S."/>
            <person name="Hinrichs C."/>
            <person name="Reinhardt R."/>
            <person name="Rabus R."/>
        </authorList>
    </citation>
    <scope>NUCLEOTIDE SEQUENCE</scope>
    <source>
        <strain evidence="6">4be13</strain>
    </source>
</reference>
<dbReference type="InterPro" id="IPR014777">
    <property type="entry name" value="4pyrrole_Mease_sub1"/>
</dbReference>
<keyword evidence="7" id="KW-1185">Reference proteome</keyword>
<dbReference type="Gene3D" id="3.30.950.10">
    <property type="entry name" value="Methyltransferase, Cobalt-precorrin-4 Transmethylase, Domain 2"/>
    <property type="match status" value="1"/>
</dbReference>
<name>A0A975BWU9_9BACT</name>
<dbReference type="EMBL" id="CP061800">
    <property type="protein sequence ID" value="QTA92574.1"/>
    <property type="molecule type" value="Genomic_DNA"/>
</dbReference>
<feature type="signal peptide" evidence="4">
    <location>
        <begin position="1"/>
        <end position="28"/>
    </location>
</feature>
<dbReference type="PANTHER" id="PTHR45790">
    <property type="entry name" value="SIROHEME SYNTHASE-RELATED"/>
    <property type="match status" value="1"/>
</dbReference>
<evidence type="ECO:0000313" key="6">
    <source>
        <dbReference type="EMBL" id="QTA92574.1"/>
    </source>
</evidence>
<accession>A0A975BWU9</accession>
<keyword evidence="3" id="KW-0949">S-adenosyl-L-methionine</keyword>
<dbReference type="GO" id="GO:0032259">
    <property type="term" value="P:methylation"/>
    <property type="evidence" value="ECO:0007669"/>
    <property type="project" value="UniProtKB-KW"/>
</dbReference>
<evidence type="ECO:0000256" key="2">
    <source>
        <dbReference type="ARBA" id="ARBA00022679"/>
    </source>
</evidence>
<keyword evidence="1 6" id="KW-0489">Methyltransferase</keyword>
<dbReference type="InterPro" id="IPR014776">
    <property type="entry name" value="4pyrrole_Mease_sub2"/>
</dbReference>
<dbReference type="KEGG" id="dmm:dnm_086570"/>
<dbReference type="RefSeq" id="WP_207679879.1">
    <property type="nucleotide sequence ID" value="NZ_CP061800.1"/>
</dbReference>
<dbReference type="Proteomes" id="UP000663722">
    <property type="component" value="Chromosome"/>
</dbReference>
<dbReference type="AlphaFoldDB" id="A0A975BWU9"/>
<dbReference type="Pfam" id="PF00590">
    <property type="entry name" value="TP_methylase"/>
    <property type="match status" value="1"/>
</dbReference>
<evidence type="ECO:0000256" key="1">
    <source>
        <dbReference type="ARBA" id="ARBA00022603"/>
    </source>
</evidence>
<evidence type="ECO:0000256" key="4">
    <source>
        <dbReference type="SAM" id="SignalP"/>
    </source>
</evidence>